<dbReference type="Proteomes" id="UP000465846">
    <property type="component" value="Chromosome"/>
</dbReference>
<evidence type="ECO:0000313" key="1">
    <source>
        <dbReference type="EMBL" id="QIB75044.1"/>
    </source>
</evidence>
<evidence type="ECO:0000313" key="2">
    <source>
        <dbReference type="Proteomes" id="UP000465846"/>
    </source>
</evidence>
<gene>
    <name evidence="1" type="ORF">G3I44_12595</name>
</gene>
<dbReference type="AlphaFoldDB" id="A0A6C0UHL2"/>
<dbReference type="GeneID" id="44080254"/>
<proteinExistence type="predicted"/>
<dbReference type="RefSeq" id="WP_163486865.1">
    <property type="nucleotide sequence ID" value="NZ_CP048739.1"/>
</dbReference>
<organism evidence="1 2">
    <name type="scientific">Halogeometricum borinquense</name>
    <dbReference type="NCBI Taxonomy" id="60847"/>
    <lineage>
        <taxon>Archaea</taxon>
        <taxon>Methanobacteriati</taxon>
        <taxon>Methanobacteriota</taxon>
        <taxon>Stenosarchaea group</taxon>
        <taxon>Halobacteria</taxon>
        <taxon>Halobacteriales</taxon>
        <taxon>Haloferacaceae</taxon>
        <taxon>Halogeometricum</taxon>
    </lineage>
</organism>
<dbReference type="Gene3D" id="2.20.25.10">
    <property type="match status" value="1"/>
</dbReference>
<dbReference type="EMBL" id="CP048739">
    <property type="protein sequence ID" value="QIB75044.1"/>
    <property type="molecule type" value="Genomic_DNA"/>
</dbReference>
<sequence length="48" mass="5213">MYDPADANCPKCGSTDTHASATIDLFICATCGFETPHSRLDDDDVEVY</sequence>
<name>A0A6C0UHL2_9EURY</name>
<accession>A0A6C0UHL2</accession>
<protein>
    <submittedName>
        <fullName evidence="1">Uncharacterized protein</fullName>
    </submittedName>
</protein>
<reference evidence="1 2" key="1">
    <citation type="submission" date="2020-02" db="EMBL/GenBank/DDBJ databases">
        <title>Whole genome sequence of Halogeometricum borinquense strain wsp4.</title>
        <authorList>
            <person name="Verma D.K."/>
            <person name="Gopal K."/>
            <person name="Prasad E.S."/>
        </authorList>
    </citation>
    <scope>NUCLEOTIDE SEQUENCE [LARGE SCALE GENOMIC DNA]</scope>
    <source>
        <strain evidence="2">wsp4</strain>
    </source>
</reference>
<dbReference type="SUPFAM" id="SSF57783">
    <property type="entry name" value="Zinc beta-ribbon"/>
    <property type="match status" value="1"/>
</dbReference>